<gene>
    <name evidence="3" type="ORF">E0489_03795</name>
</gene>
<protein>
    <submittedName>
        <fullName evidence="3">Competence protein</fullName>
    </submittedName>
</protein>
<keyword evidence="2" id="KW-0812">Transmembrane</keyword>
<accession>A0ABY2KB27</accession>
<keyword evidence="4" id="KW-1185">Reference proteome</keyword>
<feature type="compositionally biased region" description="Polar residues" evidence="1">
    <location>
        <begin position="160"/>
        <end position="170"/>
    </location>
</feature>
<proteinExistence type="predicted"/>
<feature type="compositionally biased region" description="Pro residues" evidence="1">
    <location>
        <begin position="134"/>
        <end position="153"/>
    </location>
</feature>
<comment type="caution">
    <text evidence="3">The sequence shown here is derived from an EMBL/GenBank/DDBJ whole genome shotgun (WGS) entry which is preliminary data.</text>
</comment>
<evidence type="ECO:0000313" key="3">
    <source>
        <dbReference type="EMBL" id="TFU17130.1"/>
    </source>
</evidence>
<feature type="region of interest" description="Disordered" evidence="1">
    <location>
        <begin position="217"/>
        <end position="246"/>
    </location>
</feature>
<dbReference type="Proteomes" id="UP000297244">
    <property type="component" value="Unassembled WGS sequence"/>
</dbReference>
<keyword evidence="2" id="KW-0472">Membrane</keyword>
<organism evidence="3 4">
    <name type="scientific">Thermus tengchongensis</name>
    <dbReference type="NCBI Taxonomy" id="1214928"/>
    <lineage>
        <taxon>Bacteria</taxon>
        <taxon>Thermotogati</taxon>
        <taxon>Deinococcota</taxon>
        <taxon>Deinococci</taxon>
        <taxon>Thermales</taxon>
        <taxon>Thermaceae</taxon>
        <taxon>Thermus</taxon>
    </lineage>
</organism>
<feature type="compositionally biased region" description="Low complexity" evidence="1">
    <location>
        <begin position="63"/>
        <end position="102"/>
    </location>
</feature>
<feature type="transmembrane region" description="Helical" evidence="2">
    <location>
        <begin position="21"/>
        <end position="41"/>
    </location>
</feature>
<reference evidence="3 4" key="1">
    <citation type="submission" date="2019-03" db="EMBL/GenBank/DDBJ databases">
        <title>Thermus tengchongensis species for the arsenic transformation mechanism.</title>
        <authorList>
            <person name="Yuan G.C."/>
        </authorList>
    </citation>
    <scope>NUCLEOTIDE SEQUENCE [LARGE SCALE GENOMIC DNA]</scope>
    <source>
        <strain evidence="3 4">15Y</strain>
    </source>
</reference>
<evidence type="ECO:0000256" key="2">
    <source>
        <dbReference type="SAM" id="Phobius"/>
    </source>
</evidence>
<feature type="region of interest" description="Disordered" evidence="1">
    <location>
        <begin position="51"/>
        <end position="186"/>
    </location>
</feature>
<evidence type="ECO:0000256" key="1">
    <source>
        <dbReference type="SAM" id="MobiDB-lite"/>
    </source>
</evidence>
<name>A0ABY2KB27_9DEIN</name>
<keyword evidence="2" id="KW-1133">Transmembrane helix</keyword>
<dbReference type="EMBL" id="SKBL01000003">
    <property type="protein sequence ID" value="TFU17130.1"/>
    <property type="molecule type" value="Genomic_DNA"/>
</dbReference>
<evidence type="ECO:0000313" key="4">
    <source>
        <dbReference type="Proteomes" id="UP000297244"/>
    </source>
</evidence>
<sequence>MKALLARLATAWRNLPQSTKLLLAGLLLVSAVALWYVGFYLPAQVPMEVQPTPGQPQVPSQGAEAPKAIEAPPIPPLAETAPQGQAAKPSPEASPSQEAPKAGEPVSATALPIPKTQQEAPLPNPFVPLVVEAPPSPPVPSPAPAPRPTPVPTGAPVRVTQGTLLPTPSVQTPPRPLPGSQGALPAPKVLTPAFQVETPKAQVDTPPLLTPPAGLVEVPLPRAPQTPEGEAKSAPSPAAPPTPSKTPLQALVEEKGIKLAGTLLGPVSVAILETKEGYLVLPVGSLLPGSEAVLRRIESDRVVLALKDESLEIALENTQAGGGQ</sequence>